<name>A0ABT9ZZF0_9BACI</name>
<dbReference type="Pfam" id="PF01384">
    <property type="entry name" value="PHO4"/>
    <property type="match status" value="1"/>
</dbReference>
<evidence type="ECO:0000313" key="8">
    <source>
        <dbReference type="EMBL" id="MDQ0256603.1"/>
    </source>
</evidence>
<evidence type="ECO:0000256" key="5">
    <source>
        <dbReference type="ARBA" id="ARBA00023136"/>
    </source>
</evidence>
<evidence type="ECO:0000256" key="3">
    <source>
        <dbReference type="ARBA" id="ARBA00022692"/>
    </source>
</evidence>
<gene>
    <name evidence="8" type="ORF">J2S74_004025</name>
</gene>
<dbReference type="PANTHER" id="PTHR11101">
    <property type="entry name" value="PHOSPHATE TRANSPORTER"/>
    <property type="match status" value="1"/>
</dbReference>
<evidence type="ECO:0000256" key="7">
    <source>
        <dbReference type="SAM" id="SignalP"/>
    </source>
</evidence>
<sequence length="360" mass="37466">MVLTIFAIAIALFFAMNIGASGAAATMGAAYGAGAVVRQRVALLIVGVGAFLGAVIGSGNVVKTVGQGIIPQNVLSVETVLIILIAATSTLFIANIIGIPLSTSEVTIGSIVGVGIAFQALYINQVLYIVSFWILVPAVAFIMAFFLQKLIKVLEKRWPELKGEGKWKKPLALILIFVGFVEAFSAGMNNVANAVGPLIGAGILEESLGIWLGALFVALGALLLGGRVLETNGKKITKLSLTQGIAVSGTGGSLVIVASILGIPVPLTQATTSAIVGIGTAENGFRLWQKTVIKKIIKVWIVSPVISLVMSFSLIHVLLLPNPYIMVVVISMFVATFGSISLYGSIKEEKASIHDQGGGI</sequence>
<feature type="transmembrane region" description="Helical" evidence="6">
    <location>
        <begin position="324"/>
        <end position="344"/>
    </location>
</feature>
<comment type="caution">
    <text evidence="8">The sequence shown here is derived from an EMBL/GenBank/DDBJ whole genome shotgun (WGS) entry which is preliminary data.</text>
</comment>
<organism evidence="8 9">
    <name type="scientific">Evansella vedderi</name>
    <dbReference type="NCBI Taxonomy" id="38282"/>
    <lineage>
        <taxon>Bacteria</taxon>
        <taxon>Bacillati</taxon>
        <taxon>Bacillota</taxon>
        <taxon>Bacilli</taxon>
        <taxon>Bacillales</taxon>
        <taxon>Bacillaceae</taxon>
        <taxon>Evansella</taxon>
    </lineage>
</organism>
<keyword evidence="7" id="KW-0732">Signal</keyword>
<keyword evidence="4 6" id="KW-1133">Transmembrane helix</keyword>
<feature type="transmembrane region" description="Helical" evidence="6">
    <location>
        <begin position="42"/>
        <end position="62"/>
    </location>
</feature>
<feature type="transmembrane region" description="Helical" evidence="6">
    <location>
        <begin position="126"/>
        <end position="147"/>
    </location>
</feature>
<dbReference type="PANTHER" id="PTHR11101:SF80">
    <property type="entry name" value="PHOSPHATE TRANSPORTER"/>
    <property type="match status" value="1"/>
</dbReference>
<keyword evidence="3 6" id="KW-0812">Transmembrane</keyword>
<feature type="transmembrane region" description="Helical" evidence="6">
    <location>
        <begin position="208"/>
        <end position="229"/>
    </location>
</feature>
<evidence type="ECO:0000313" key="9">
    <source>
        <dbReference type="Proteomes" id="UP001230005"/>
    </source>
</evidence>
<feature type="chain" id="PRO_5045095059" description="Phosphate transporter" evidence="7">
    <location>
        <begin position="24"/>
        <end position="360"/>
    </location>
</feature>
<comment type="subcellular location">
    <subcellularLocation>
        <location evidence="1 6">Membrane</location>
        <topology evidence="1 6">Multi-pass membrane protein</topology>
    </subcellularLocation>
</comment>
<accession>A0ABT9ZZF0</accession>
<reference evidence="8 9" key="1">
    <citation type="submission" date="2023-07" db="EMBL/GenBank/DDBJ databases">
        <title>Genomic Encyclopedia of Type Strains, Phase IV (KMG-IV): sequencing the most valuable type-strain genomes for metagenomic binning, comparative biology and taxonomic classification.</title>
        <authorList>
            <person name="Goeker M."/>
        </authorList>
    </citation>
    <scope>NUCLEOTIDE SEQUENCE [LARGE SCALE GENOMIC DNA]</scope>
    <source>
        <strain evidence="8 9">DSM 9768</strain>
    </source>
</reference>
<feature type="transmembrane region" description="Helical" evidence="6">
    <location>
        <begin position="171"/>
        <end position="188"/>
    </location>
</feature>
<dbReference type="Proteomes" id="UP001230005">
    <property type="component" value="Unassembled WGS sequence"/>
</dbReference>
<keyword evidence="5 6" id="KW-0472">Membrane</keyword>
<keyword evidence="2 6" id="KW-0813">Transport</keyword>
<evidence type="ECO:0000256" key="6">
    <source>
        <dbReference type="RuleBase" id="RU363058"/>
    </source>
</evidence>
<keyword evidence="6" id="KW-0592">Phosphate transport</keyword>
<protein>
    <recommendedName>
        <fullName evidence="6">Phosphate transporter</fullName>
    </recommendedName>
</protein>
<feature type="transmembrane region" description="Helical" evidence="6">
    <location>
        <begin position="297"/>
        <end position="318"/>
    </location>
</feature>
<evidence type="ECO:0000256" key="4">
    <source>
        <dbReference type="ARBA" id="ARBA00022989"/>
    </source>
</evidence>
<keyword evidence="9" id="KW-1185">Reference proteome</keyword>
<feature type="signal peptide" evidence="7">
    <location>
        <begin position="1"/>
        <end position="23"/>
    </location>
</feature>
<dbReference type="RefSeq" id="WP_307329001.1">
    <property type="nucleotide sequence ID" value="NZ_JAUSUG010000018.1"/>
</dbReference>
<evidence type="ECO:0000256" key="1">
    <source>
        <dbReference type="ARBA" id="ARBA00004141"/>
    </source>
</evidence>
<dbReference type="EMBL" id="JAUSUG010000018">
    <property type="protein sequence ID" value="MDQ0256603.1"/>
    <property type="molecule type" value="Genomic_DNA"/>
</dbReference>
<proteinExistence type="inferred from homology"/>
<comment type="similarity">
    <text evidence="6">Belongs to the inorganic phosphate transporter (PiT) (TC 2.A.20) family.</text>
</comment>
<dbReference type="InterPro" id="IPR001204">
    <property type="entry name" value="Phos_transporter"/>
</dbReference>
<feature type="transmembrane region" description="Helical" evidence="6">
    <location>
        <begin position="74"/>
        <end position="97"/>
    </location>
</feature>
<evidence type="ECO:0000256" key="2">
    <source>
        <dbReference type="ARBA" id="ARBA00022448"/>
    </source>
</evidence>